<protein>
    <submittedName>
        <fullName evidence="1">Uncharacterized protein</fullName>
    </submittedName>
</protein>
<dbReference type="RefSeq" id="WP_024543861.1">
    <property type="nucleotide sequence ID" value="NZ_LR214938.2"/>
</dbReference>
<accession>A0A448ZZE0</accession>
<reference evidence="1" key="1">
    <citation type="submission" date="2019-01" db="EMBL/GenBank/DDBJ databases">
        <authorList>
            <consortium name="Pathogen Informatics"/>
        </authorList>
    </citation>
    <scope>NUCLEOTIDE SEQUENCE [LARGE SCALE GENOMIC DNA]</scope>
    <source>
        <strain evidence="1">NCTC10113</strain>
    </source>
</reference>
<geneLocation type="plasmid" evidence="1">
    <name>2</name>
</geneLocation>
<gene>
    <name evidence="1" type="ORF">NCTC10113_01516</name>
</gene>
<dbReference type="EMBL" id="LR214939">
    <property type="protein sequence ID" value="VEU56604.1"/>
    <property type="molecule type" value="Genomic_DNA"/>
</dbReference>
<keyword evidence="1" id="KW-0614">Plasmid</keyword>
<proteinExistence type="predicted"/>
<evidence type="ECO:0000313" key="1">
    <source>
        <dbReference type="EMBL" id="VEU56604.1"/>
    </source>
</evidence>
<dbReference type="AlphaFoldDB" id="A0A448ZZE0"/>
<name>A0A448ZZE0_METSV</name>
<organism evidence="1">
    <name type="scientific">Metamycoplasma salivarium</name>
    <name type="common">Mycoplasma salivarium</name>
    <dbReference type="NCBI Taxonomy" id="2124"/>
    <lineage>
        <taxon>Bacteria</taxon>
        <taxon>Bacillati</taxon>
        <taxon>Mycoplasmatota</taxon>
        <taxon>Mycoplasmoidales</taxon>
        <taxon>Metamycoplasmataceae</taxon>
        <taxon>Metamycoplasma</taxon>
    </lineage>
</organism>
<sequence>MNKKILIGLGFGLGTLGIALSTIQLGLISYSIQKSKEKPQLKAFDEKIYIYALISTYMSNDAKKYFKENIESFLGYKLINNQSKFTRSFTLDYSENWGIFQKPDSDWKNFLPKLKREWKYALPKELINKYYIYFQIFNNDTQYKNNGYWIYK</sequence>